<dbReference type="Proteomes" id="UP001163798">
    <property type="component" value="Unassembled WGS sequence"/>
</dbReference>
<dbReference type="GO" id="GO:0006310">
    <property type="term" value="P:DNA recombination"/>
    <property type="evidence" value="ECO:0007669"/>
    <property type="project" value="UniProtKB-KW"/>
</dbReference>
<reference evidence="2" key="1">
    <citation type="submission" date="2022-08" db="EMBL/GenBank/DDBJ databases">
        <authorList>
            <consortium name="DOE Joint Genome Institute"/>
            <person name="Min B."/>
            <person name="Riley R."/>
            <person name="Sierra-Patev S."/>
            <person name="Naranjo-Ortiz M."/>
            <person name="Looney B."/>
            <person name="Konkel Z."/>
            <person name="Slot J.C."/>
            <person name="Sakamoto Y."/>
            <person name="Steenwyk J.L."/>
            <person name="Rokas A."/>
            <person name="Carro J."/>
            <person name="Camarero S."/>
            <person name="Ferreira P."/>
            <person name="Molpeceres G."/>
            <person name="Ruiz-Duenas F.J."/>
            <person name="Serrano A."/>
            <person name="Henrissat B."/>
            <person name="Drula E."/>
            <person name="Hughes K.W."/>
            <person name="Mata J.L."/>
            <person name="Ishikawa N.K."/>
            <person name="Vargas-Isla R."/>
            <person name="Ushijima S."/>
            <person name="Smith C.A."/>
            <person name="Ahrendt S."/>
            <person name="Andreopoulos W."/>
            <person name="He G."/>
            <person name="Labutti K."/>
            <person name="Lipzen A."/>
            <person name="Ng V."/>
            <person name="Sandor L."/>
            <person name="Barry K."/>
            <person name="Martinez A.T."/>
            <person name="Xiao Y."/>
            <person name="Gibbons J.G."/>
            <person name="Terashima K."/>
            <person name="Hibbett D.S."/>
            <person name="Grigoriev I.V."/>
        </authorList>
    </citation>
    <scope>NUCLEOTIDE SEQUENCE</scope>
    <source>
        <strain evidence="2">TFB10291</strain>
    </source>
</reference>
<name>A0AA38NLG1_9AGAR</name>
<keyword evidence="3" id="KW-1185">Reference proteome</keyword>
<accession>A0AA38NLG1</accession>
<evidence type="ECO:0000313" key="2">
    <source>
        <dbReference type="EMBL" id="KAJ3784608.1"/>
    </source>
</evidence>
<comment type="caution">
    <text evidence="2">The sequence shown here is derived from an EMBL/GenBank/DDBJ whole genome shotgun (WGS) entry which is preliminary data.</text>
</comment>
<gene>
    <name evidence="2" type="ORF">GGU10DRAFT_388161</name>
</gene>
<evidence type="ECO:0000313" key="3">
    <source>
        <dbReference type="Proteomes" id="UP001163798"/>
    </source>
</evidence>
<dbReference type="Gene3D" id="1.10.443.10">
    <property type="entry name" value="Intergrase catalytic core"/>
    <property type="match status" value="1"/>
</dbReference>
<protein>
    <recommendedName>
        <fullName evidence="4">Tyr recombinase domain-containing protein</fullName>
    </recommendedName>
</protein>
<sequence length="278" mass="31793">MAGNYAGTSIKNYLHGVRAWHIMHGVDWDIDKPTLDTIIRGAERLQPDKSKRKKRQPFTVEYITKILEDFDPHNQLDAACGGCLTTSFYCVARVGELTVPTLKDFTPNKFVTPAQIRAATDRNGFQTTVIHVPHTKSSPVEGEDIYFSQQLGRTDPDWWLKNHLETNKPELTEHLFTYGQTIGRRQGCRALTKSAFIQRIHKAARNKNLPLLQGHGIRIGATLEYLLRGVPFDAIRVIGRWQSDAFMLYLRKHAEIMAPYLQPEIHQAFIQYTMPPVR</sequence>
<dbReference type="GO" id="GO:0015074">
    <property type="term" value="P:DNA integration"/>
    <property type="evidence" value="ECO:0007669"/>
    <property type="project" value="InterPro"/>
</dbReference>
<proteinExistence type="predicted"/>
<evidence type="ECO:0000256" key="1">
    <source>
        <dbReference type="ARBA" id="ARBA00023172"/>
    </source>
</evidence>
<dbReference type="InterPro" id="IPR052925">
    <property type="entry name" value="Phage_Integrase-like_Recomb"/>
</dbReference>
<dbReference type="GO" id="GO:0003677">
    <property type="term" value="F:DNA binding"/>
    <property type="evidence" value="ECO:0007669"/>
    <property type="project" value="InterPro"/>
</dbReference>
<evidence type="ECO:0008006" key="4">
    <source>
        <dbReference type="Google" id="ProtNLM"/>
    </source>
</evidence>
<dbReference type="InterPro" id="IPR011010">
    <property type="entry name" value="DNA_brk_join_enz"/>
</dbReference>
<dbReference type="PANTHER" id="PTHR34605">
    <property type="entry name" value="PHAGE_INTEGRASE DOMAIN-CONTAINING PROTEIN"/>
    <property type="match status" value="1"/>
</dbReference>
<dbReference type="AlphaFoldDB" id="A0AA38NLG1"/>
<dbReference type="PANTHER" id="PTHR34605:SF3">
    <property type="entry name" value="P CELL-TYPE AGGLUTINATION PROTEIN MAP4-LIKE-RELATED"/>
    <property type="match status" value="1"/>
</dbReference>
<organism evidence="2 3">
    <name type="scientific">Lentinula aff. detonsa</name>
    <dbReference type="NCBI Taxonomy" id="2804958"/>
    <lineage>
        <taxon>Eukaryota</taxon>
        <taxon>Fungi</taxon>
        <taxon>Dikarya</taxon>
        <taxon>Basidiomycota</taxon>
        <taxon>Agaricomycotina</taxon>
        <taxon>Agaricomycetes</taxon>
        <taxon>Agaricomycetidae</taxon>
        <taxon>Agaricales</taxon>
        <taxon>Marasmiineae</taxon>
        <taxon>Omphalotaceae</taxon>
        <taxon>Lentinula</taxon>
    </lineage>
</organism>
<dbReference type="EMBL" id="MU793370">
    <property type="protein sequence ID" value="KAJ3784608.1"/>
    <property type="molecule type" value="Genomic_DNA"/>
</dbReference>
<keyword evidence="1" id="KW-0233">DNA recombination</keyword>
<dbReference type="SUPFAM" id="SSF56349">
    <property type="entry name" value="DNA breaking-rejoining enzymes"/>
    <property type="match status" value="1"/>
</dbReference>
<dbReference type="InterPro" id="IPR013762">
    <property type="entry name" value="Integrase-like_cat_sf"/>
</dbReference>